<evidence type="ECO:0000313" key="3">
    <source>
        <dbReference type="EMBL" id="KAF2461512.1"/>
    </source>
</evidence>
<reference evidence="3" key="1">
    <citation type="journal article" date="2020" name="Stud. Mycol.">
        <title>101 Dothideomycetes genomes: a test case for predicting lifestyles and emergence of pathogens.</title>
        <authorList>
            <person name="Haridas S."/>
            <person name="Albert R."/>
            <person name="Binder M."/>
            <person name="Bloem J."/>
            <person name="Labutti K."/>
            <person name="Salamov A."/>
            <person name="Andreopoulos B."/>
            <person name="Baker S."/>
            <person name="Barry K."/>
            <person name="Bills G."/>
            <person name="Bluhm B."/>
            <person name="Cannon C."/>
            <person name="Castanera R."/>
            <person name="Culley D."/>
            <person name="Daum C."/>
            <person name="Ezra D."/>
            <person name="Gonzalez J."/>
            <person name="Henrissat B."/>
            <person name="Kuo A."/>
            <person name="Liang C."/>
            <person name="Lipzen A."/>
            <person name="Lutzoni F."/>
            <person name="Magnuson J."/>
            <person name="Mondo S."/>
            <person name="Nolan M."/>
            <person name="Ohm R."/>
            <person name="Pangilinan J."/>
            <person name="Park H.-J."/>
            <person name="Ramirez L."/>
            <person name="Alfaro M."/>
            <person name="Sun H."/>
            <person name="Tritt A."/>
            <person name="Yoshinaga Y."/>
            <person name="Zwiers L.-H."/>
            <person name="Turgeon B."/>
            <person name="Goodwin S."/>
            <person name="Spatafora J."/>
            <person name="Crous P."/>
            <person name="Grigoriev I."/>
        </authorList>
    </citation>
    <scope>NUCLEOTIDE SEQUENCE</scope>
    <source>
        <strain evidence="3">ATCC 16933</strain>
    </source>
</reference>
<dbReference type="Proteomes" id="UP000799766">
    <property type="component" value="Unassembled WGS sequence"/>
</dbReference>
<dbReference type="PANTHER" id="PTHR39599">
    <property type="entry name" value="GPI-ANCHORED PROTEIN (EUROFUNG)-RELATED-RELATED"/>
    <property type="match status" value="1"/>
</dbReference>
<accession>A0A6A6PCJ1</accession>
<evidence type="ECO:0000256" key="1">
    <source>
        <dbReference type="SAM" id="MobiDB-lite"/>
    </source>
</evidence>
<proteinExistence type="predicted"/>
<name>A0A6A6PCJ1_9PEZI</name>
<protein>
    <recommendedName>
        <fullName evidence="5">GPI anchored protein</fullName>
    </recommendedName>
</protein>
<dbReference type="AlphaFoldDB" id="A0A6A6PCJ1"/>
<sequence>MARLQYLLSLPTSLLLLLAGNPATTSADRPWPYNLPAHAKYYPEDEIHVKRDIEVQERLARQTPIGVRKMSDDEGEKFYLDYWVFDMDGVDGTASSGPEYSEVAVHRRSRRSDIEAPLAYANASVQLLPPFNLHAEMQPQAEEFFRYFRRSYLEPRDFQCPAGTRACTDIDRPNSCCSTDEQCIIVEDTGLGDVGCCPQGASCGGGVSTCNEDDGYTSCPGTSNGGCCIPNYECEDIGCVYTNTATTIVQPPEPSTSAIPSYSSASTTTSSTSSAPTTTSTSSLPSTTSLPPSSTCSPGFRSCPASLGGGCCATDRSCGPVNCPPLSSTSSATANPPARPTSSAELVTTITSSSGPSVCPTGFYMCSAYYRGGCCRVERDCDSTSCPPGPSNTVVDSNGVTILATGSNGASIGFASVSSHCADGWNSCAQSDGGGCCPGGYACGPVCTATVSGQAVETVSRVPAISKAGRRRGGAELGRLVATFGIAVSVGMVVI</sequence>
<organism evidence="3 4">
    <name type="scientific">Lineolata rhizophorae</name>
    <dbReference type="NCBI Taxonomy" id="578093"/>
    <lineage>
        <taxon>Eukaryota</taxon>
        <taxon>Fungi</taxon>
        <taxon>Dikarya</taxon>
        <taxon>Ascomycota</taxon>
        <taxon>Pezizomycotina</taxon>
        <taxon>Dothideomycetes</taxon>
        <taxon>Dothideomycetes incertae sedis</taxon>
        <taxon>Lineolatales</taxon>
        <taxon>Lineolataceae</taxon>
        <taxon>Lineolata</taxon>
    </lineage>
</organism>
<feature type="region of interest" description="Disordered" evidence="1">
    <location>
        <begin position="251"/>
        <end position="294"/>
    </location>
</feature>
<dbReference type="PANTHER" id="PTHR39599:SF2">
    <property type="entry name" value="ANCHORED PROTEIN, PUTATIVE (AFU_ORTHOLOGUE AFUA_1G09650)-RELATED"/>
    <property type="match status" value="1"/>
</dbReference>
<keyword evidence="2" id="KW-0732">Signal</keyword>
<dbReference type="EMBL" id="MU001671">
    <property type="protein sequence ID" value="KAF2461512.1"/>
    <property type="molecule type" value="Genomic_DNA"/>
</dbReference>
<gene>
    <name evidence="3" type="ORF">BDY21DRAFT_88782</name>
</gene>
<dbReference type="OrthoDB" id="2426396at2759"/>
<feature type="compositionally biased region" description="Low complexity" evidence="1">
    <location>
        <begin position="255"/>
        <end position="294"/>
    </location>
</feature>
<feature type="signal peptide" evidence="2">
    <location>
        <begin position="1"/>
        <end position="27"/>
    </location>
</feature>
<evidence type="ECO:0000313" key="4">
    <source>
        <dbReference type="Proteomes" id="UP000799766"/>
    </source>
</evidence>
<keyword evidence="4" id="KW-1185">Reference proteome</keyword>
<feature type="chain" id="PRO_5025495427" description="GPI anchored protein" evidence="2">
    <location>
        <begin position="28"/>
        <end position="495"/>
    </location>
</feature>
<evidence type="ECO:0000256" key="2">
    <source>
        <dbReference type="SAM" id="SignalP"/>
    </source>
</evidence>
<evidence type="ECO:0008006" key="5">
    <source>
        <dbReference type="Google" id="ProtNLM"/>
    </source>
</evidence>